<keyword evidence="2 4" id="KW-0238">DNA-binding</keyword>
<reference evidence="7" key="1">
    <citation type="submission" date="2012-09" db="EMBL/GenBank/DDBJ databases">
        <title>Metagenomic Characterization of a Microbial Community in Wastewater Detects High Levels of Antibiotic Resistance.</title>
        <authorList>
            <person name="Abrams M."/>
            <person name="Caldwell A."/>
            <person name="Vandaei E."/>
            <person name="Lee W."/>
            <person name="Perrott J."/>
            <person name="Khan S.Y."/>
            <person name="Ta J."/>
            <person name="Romero D."/>
            <person name="Nguyen V."/>
            <person name="Pourmand N."/>
            <person name="Ouverney C.C."/>
        </authorList>
    </citation>
    <scope>NUCLEOTIDE SEQUENCE</scope>
</reference>
<feature type="domain" description="Tyr recombinase" evidence="5">
    <location>
        <begin position="113"/>
        <end position="297"/>
    </location>
</feature>
<dbReference type="PANTHER" id="PTHR30349:SF81">
    <property type="entry name" value="TYROSINE RECOMBINASE XERC"/>
    <property type="match status" value="1"/>
</dbReference>
<feature type="domain" description="Core-binding (CB)" evidence="6">
    <location>
        <begin position="10"/>
        <end position="88"/>
    </location>
</feature>
<dbReference type="GO" id="GO:0015074">
    <property type="term" value="P:DNA integration"/>
    <property type="evidence" value="ECO:0007669"/>
    <property type="project" value="UniProtKB-KW"/>
</dbReference>
<keyword evidence="3" id="KW-0233">DNA recombination</keyword>
<evidence type="ECO:0000256" key="2">
    <source>
        <dbReference type="ARBA" id="ARBA00023125"/>
    </source>
</evidence>
<dbReference type="Gene3D" id="1.10.150.130">
    <property type="match status" value="1"/>
</dbReference>
<dbReference type="PROSITE" id="PS51898">
    <property type="entry name" value="TYR_RECOMBINASE"/>
    <property type="match status" value="1"/>
</dbReference>
<dbReference type="SUPFAM" id="SSF56349">
    <property type="entry name" value="DNA breaking-rejoining enzymes"/>
    <property type="match status" value="1"/>
</dbReference>
<evidence type="ECO:0000256" key="1">
    <source>
        <dbReference type="ARBA" id="ARBA00022908"/>
    </source>
</evidence>
<evidence type="ECO:0000256" key="3">
    <source>
        <dbReference type="ARBA" id="ARBA00023172"/>
    </source>
</evidence>
<name>L7VZ43_9BACT</name>
<evidence type="ECO:0000259" key="5">
    <source>
        <dbReference type="PROSITE" id="PS51898"/>
    </source>
</evidence>
<dbReference type="InterPro" id="IPR050090">
    <property type="entry name" value="Tyrosine_recombinase_XerCD"/>
</dbReference>
<accession>L7VZ43</accession>
<dbReference type="InterPro" id="IPR013762">
    <property type="entry name" value="Integrase-like_cat_sf"/>
</dbReference>
<evidence type="ECO:0000259" key="6">
    <source>
        <dbReference type="PROSITE" id="PS51900"/>
    </source>
</evidence>
<organism evidence="7">
    <name type="scientific">uncultured bacterium A1Q1_fos_2004</name>
    <dbReference type="NCBI Taxonomy" id="1256557"/>
    <lineage>
        <taxon>Bacteria</taxon>
        <taxon>environmental samples</taxon>
    </lineage>
</organism>
<dbReference type="InterPro" id="IPR010998">
    <property type="entry name" value="Integrase_recombinase_N"/>
</dbReference>
<dbReference type="AlphaFoldDB" id="L7VZ43"/>
<dbReference type="PANTHER" id="PTHR30349">
    <property type="entry name" value="PHAGE INTEGRASE-RELATED"/>
    <property type="match status" value="1"/>
</dbReference>
<dbReference type="InterPro" id="IPR044068">
    <property type="entry name" value="CB"/>
</dbReference>
<dbReference type="EMBL" id="JX649899">
    <property type="protein sequence ID" value="AGC72343.1"/>
    <property type="molecule type" value="Genomic_DNA"/>
</dbReference>
<dbReference type="GO" id="GO:0006310">
    <property type="term" value="P:DNA recombination"/>
    <property type="evidence" value="ECO:0007669"/>
    <property type="project" value="UniProtKB-KW"/>
</dbReference>
<dbReference type="InterPro" id="IPR004107">
    <property type="entry name" value="Integrase_SAM-like_N"/>
</dbReference>
<keyword evidence="1" id="KW-0229">DNA integration</keyword>
<dbReference type="InterPro" id="IPR011010">
    <property type="entry name" value="DNA_brk_join_enz"/>
</dbReference>
<dbReference type="InterPro" id="IPR002104">
    <property type="entry name" value="Integrase_catalytic"/>
</dbReference>
<dbReference type="SUPFAM" id="SSF47823">
    <property type="entry name" value="lambda integrase-like, N-terminal domain"/>
    <property type="match status" value="1"/>
</dbReference>
<sequence length="303" mass="32980">MTELATITTNTIQPIINLVCNAVTSDHTKRAYSRALTDFIAWHSSTGQQGFGKATVQAHVTALRDAGVSASSINQRLTAIRKLAVELADNEVIDHSAAQAVGRVEGVRKEGKRLGNWLTKEQAQQLLTLQPIATVKGLRDRAILAVLLGCGLRREECTGLAVGNIQQREGRWVIVDLVGKRSKTRSVPMPAWCKYAIDAYLLAAAVTDGVLFRSVRRGDHITGQGMTAQAIFDVVKDYAKEIGVDVRPHDLRRTFAKLAHKGNAPIEQIQLSLGHSSVQTTERYIGVQQDLSSAPCDALGLRI</sequence>
<evidence type="ECO:0000256" key="4">
    <source>
        <dbReference type="PROSITE-ProRule" id="PRU01248"/>
    </source>
</evidence>
<dbReference type="CDD" id="cd00397">
    <property type="entry name" value="DNA_BRE_C"/>
    <property type="match status" value="1"/>
</dbReference>
<protein>
    <submittedName>
        <fullName evidence="7">Site-specific recombinase, phage integrase family</fullName>
    </submittedName>
</protein>
<dbReference type="GO" id="GO:0003677">
    <property type="term" value="F:DNA binding"/>
    <property type="evidence" value="ECO:0007669"/>
    <property type="project" value="UniProtKB-UniRule"/>
</dbReference>
<dbReference type="Pfam" id="PF02899">
    <property type="entry name" value="Phage_int_SAM_1"/>
    <property type="match status" value="1"/>
</dbReference>
<dbReference type="PROSITE" id="PS51900">
    <property type="entry name" value="CB"/>
    <property type="match status" value="1"/>
</dbReference>
<dbReference type="Pfam" id="PF00589">
    <property type="entry name" value="Phage_integrase"/>
    <property type="match status" value="1"/>
</dbReference>
<dbReference type="Gene3D" id="1.10.443.10">
    <property type="entry name" value="Intergrase catalytic core"/>
    <property type="match status" value="1"/>
</dbReference>
<evidence type="ECO:0000313" key="7">
    <source>
        <dbReference type="EMBL" id="AGC72343.1"/>
    </source>
</evidence>
<proteinExistence type="predicted"/>